<evidence type="ECO:0000313" key="1">
    <source>
        <dbReference type="EMBL" id="KAG5286670.1"/>
    </source>
</evidence>
<reference evidence="1 2" key="1">
    <citation type="submission" date="2020-10" db="EMBL/GenBank/DDBJ databases">
        <title>Chromosome-scale genome assembly of the Allis shad, Alosa alosa.</title>
        <authorList>
            <person name="Margot Z."/>
            <person name="Christophe K."/>
            <person name="Cabau C."/>
            <person name="Louis A."/>
            <person name="Berthelot C."/>
            <person name="Parey E."/>
            <person name="Roest Crollius H."/>
            <person name="Montfort J."/>
            <person name="Robinson-Rechavi M."/>
            <person name="Bucao C."/>
            <person name="Bouchez O."/>
            <person name="Gislard M."/>
            <person name="Lluch J."/>
            <person name="Milhes M."/>
            <person name="Lampietro C."/>
            <person name="Lopez Roques C."/>
            <person name="Donnadieu C."/>
            <person name="Braasch I."/>
            <person name="Desvignes T."/>
            <person name="Postlethwait J."/>
            <person name="Bobe J."/>
            <person name="Guiguen Y."/>
        </authorList>
    </citation>
    <scope>NUCLEOTIDE SEQUENCE [LARGE SCALE GENOMIC DNA]</scope>
    <source>
        <strain evidence="1">M-15738</strain>
        <tissue evidence="1">Blood</tissue>
    </source>
</reference>
<sequence>MEPFPGEAHSAAVDLTNSKLMGRLLGLTEMMVEQLFPLMKHSLVFERWKSYANHRWFSTQTIKNTLMSCGV</sequence>
<protein>
    <recommendedName>
        <fullName evidence="3">Transposase</fullName>
    </recommendedName>
</protein>
<proteinExistence type="predicted"/>
<name>A0AAV6HKP0_9TELE</name>
<dbReference type="EMBL" id="JADWDJ010000001">
    <property type="protein sequence ID" value="KAG5286670.1"/>
    <property type="molecule type" value="Genomic_DNA"/>
</dbReference>
<accession>A0AAV6HKP0</accession>
<evidence type="ECO:0000313" key="2">
    <source>
        <dbReference type="Proteomes" id="UP000823561"/>
    </source>
</evidence>
<evidence type="ECO:0008006" key="3">
    <source>
        <dbReference type="Google" id="ProtNLM"/>
    </source>
</evidence>
<gene>
    <name evidence="1" type="ORF">AALO_G00017480</name>
</gene>
<organism evidence="1 2">
    <name type="scientific">Alosa alosa</name>
    <name type="common">allis shad</name>
    <dbReference type="NCBI Taxonomy" id="278164"/>
    <lineage>
        <taxon>Eukaryota</taxon>
        <taxon>Metazoa</taxon>
        <taxon>Chordata</taxon>
        <taxon>Craniata</taxon>
        <taxon>Vertebrata</taxon>
        <taxon>Euteleostomi</taxon>
        <taxon>Actinopterygii</taxon>
        <taxon>Neopterygii</taxon>
        <taxon>Teleostei</taxon>
        <taxon>Clupei</taxon>
        <taxon>Clupeiformes</taxon>
        <taxon>Clupeoidei</taxon>
        <taxon>Clupeidae</taxon>
        <taxon>Alosa</taxon>
    </lineage>
</organism>
<dbReference type="Proteomes" id="UP000823561">
    <property type="component" value="Chromosome 1"/>
</dbReference>
<comment type="caution">
    <text evidence="1">The sequence shown here is derived from an EMBL/GenBank/DDBJ whole genome shotgun (WGS) entry which is preliminary data.</text>
</comment>
<keyword evidence="2" id="KW-1185">Reference proteome</keyword>
<dbReference type="AlphaFoldDB" id="A0AAV6HKP0"/>